<sequence length="124" mass="14473">MFKDLFPSLGFCPFHAALWIFQAYFTVRFINVWGHFIGKPLNLEPYKQHWTVFTGCTDGIGYAYLEELVSTRNIKKLYLIGRNAAKLDLLIKYFEGKYGCQVKTAIFDFEKDNLEDLPLIYSLL</sequence>
<comment type="caution">
    <text evidence="4">The sequence shown here is derived from an EMBL/GenBank/DDBJ whole genome shotgun (WGS) entry which is preliminary data.</text>
</comment>
<dbReference type="EMBL" id="JABEBT010000023">
    <property type="protein sequence ID" value="KAF7637074.1"/>
    <property type="molecule type" value="Genomic_DNA"/>
</dbReference>
<dbReference type="Gene3D" id="3.40.50.720">
    <property type="entry name" value="NAD(P)-binding Rossmann-like Domain"/>
    <property type="match status" value="1"/>
</dbReference>
<evidence type="ECO:0000256" key="1">
    <source>
        <dbReference type="ARBA" id="ARBA00006484"/>
    </source>
</evidence>
<organism evidence="4 5">
    <name type="scientific">Meloidogyne graminicola</name>
    <dbReference type="NCBI Taxonomy" id="189291"/>
    <lineage>
        <taxon>Eukaryota</taxon>
        <taxon>Metazoa</taxon>
        <taxon>Ecdysozoa</taxon>
        <taxon>Nematoda</taxon>
        <taxon>Chromadorea</taxon>
        <taxon>Rhabditida</taxon>
        <taxon>Tylenchina</taxon>
        <taxon>Tylenchomorpha</taxon>
        <taxon>Tylenchoidea</taxon>
        <taxon>Meloidogynidae</taxon>
        <taxon>Meloidogyninae</taxon>
        <taxon>Meloidogyne</taxon>
    </lineage>
</organism>
<gene>
    <name evidence="4" type="ORF">Mgra_00003465</name>
</gene>
<feature type="transmembrane region" description="Helical" evidence="3">
    <location>
        <begin position="6"/>
        <end position="27"/>
    </location>
</feature>
<keyword evidence="3" id="KW-0472">Membrane</keyword>
<dbReference type="Proteomes" id="UP000605970">
    <property type="component" value="Unassembled WGS sequence"/>
</dbReference>
<dbReference type="InterPro" id="IPR036291">
    <property type="entry name" value="NAD(P)-bd_dom_sf"/>
</dbReference>
<accession>A0A8S9ZV82</accession>
<dbReference type="GO" id="GO:0005783">
    <property type="term" value="C:endoplasmic reticulum"/>
    <property type="evidence" value="ECO:0007669"/>
    <property type="project" value="TreeGrafter"/>
</dbReference>
<dbReference type="OrthoDB" id="5545019at2759"/>
<keyword evidence="5" id="KW-1185">Reference proteome</keyword>
<name>A0A8S9ZV82_9BILA</name>
<proteinExistence type="inferred from homology"/>
<dbReference type="GO" id="GO:0016491">
    <property type="term" value="F:oxidoreductase activity"/>
    <property type="evidence" value="ECO:0007669"/>
    <property type="project" value="UniProtKB-KW"/>
</dbReference>
<protein>
    <submittedName>
        <fullName evidence="4">Uncharacterized protein</fullName>
    </submittedName>
</protein>
<dbReference type="PANTHER" id="PTHR43899:SF13">
    <property type="entry name" value="RH59310P"/>
    <property type="match status" value="1"/>
</dbReference>
<evidence type="ECO:0000256" key="3">
    <source>
        <dbReference type="SAM" id="Phobius"/>
    </source>
</evidence>
<dbReference type="AlphaFoldDB" id="A0A8S9ZV82"/>
<comment type="similarity">
    <text evidence="1">Belongs to the short-chain dehydrogenases/reductases (SDR) family.</text>
</comment>
<reference evidence="4" key="1">
    <citation type="journal article" date="2020" name="Ecol. Evol.">
        <title>Genome structure and content of the rice root-knot nematode (Meloidogyne graminicola).</title>
        <authorList>
            <person name="Phan N.T."/>
            <person name="Danchin E.G.J."/>
            <person name="Klopp C."/>
            <person name="Perfus-Barbeoch L."/>
            <person name="Kozlowski D.K."/>
            <person name="Koutsovoulos G.D."/>
            <person name="Lopez-Roques C."/>
            <person name="Bouchez O."/>
            <person name="Zahm M."/>
            <person name="Besnard G."/>
            <person name="Bellafiore S."/>
        </authorList>
    </citation>
    <scope>NUCLEOTIDE SEQUENCE</scope>
    <source>
        <strain evidence="4">VN-18</strain>
    </source>
</reference>
<evidence type="ECO:0000313" key="4">
    <source>
        <dbReference type="EMBL" id="KAF7637074.1"/>
    </source>
</evidence>
<dbReference type="InterPro" id="IPR051019">
    <property type="entry name" value="VLCFA-Steroid_DH"/>
</dbReference>
<keyword evidence="3" id="KW-0812">Transmembrane</keyword>
<dbReference type="PANTHER" id="PTHR43899">
    <property type="entry name" value="RH59310P"/>
    <property type="match status" value="1"/>
</dbReference>
<evidence type="ECO:0000256" key="2">
    <source>
        <dbReference type="ARBA" id="ARBA00023002"/>
    </source>
</evidence>
<dbReference type="SUPFAM" id="SSF51735">
    <property type="entry name" value="NAD(P)-binding Rossmann-fold domains"/>
    <property type="match status" value="1"/>
</dbReference>
<evidence type="ECO:0000313" key="5">
    <source>
        <dbReference type="Proteomes" id="UP000605970"/>
    </source>
</evidence>
<keyword evidence="3" id="KW-1133">Transmembrane helix</keyword>
<keyword evidence="2" id="KW-0560">Oxidoreductase</keyword>